<protein>
    <recommendedName>
        <fullName evidence="4">Proteinase inhibitor I42 chagasin domain-containing protein</fullName>
    </recommendedName>
</protein>
<reference evidence="3" key="1">
    <citation type="submission" date="2019-10" db="EMBL/GenBank/DDBJ databases">
        <title>Lacipirellula parvula gen. nov., sp. nov., representing a lineage of planctomycetes widespread in freshwater anoxic habitats, and description of the family Lacipirellulaceae.</title>
        <authorList>
            <person name="Dedysh S.N."/>
            <person name="Kulichevskaya I.S."/>
            <person name="Beletsky A.V."/>
            <person name="Rakitin A.L."/>
            <person name="Mardanov A.V."/>
            <person name="Ivanova A.A."/>
            <person name="Saltykova V.X."/>
            <person name="Rijpstra W.I.C."/>
            <person name="Sinninghe Damste J.S."/>
            <person name="Ravin N.V."/>
        </authorList>
    </citation>
    <scope>NUCLEOTIDE SEQUENCE [LARGE SCALE GENOMIC DNA]</scope>
    <source>
        <strain evidence="3">PX69</strain>
    </source>
</reference>
<feature type="chain" id="PRO_5024977199" description="Proteinase inhibitor I42 chagasin domain-containing protein" evidence="1">
    <location>
        <begin position="26"/>
        <end position="182"/>
    </location>
</feature>
<gene>
    <name evidence="2" type="ORF">PLANPX_5297</name>
</gene>
<dbReference type="EMBL" id="AP021861">
    <property type="protein sequence ID" value="BBO35685.1"/>
    <property type="molecule type" value="Genomic_DNA"/>
</dbReference>
<dbReference type="KEGG" id="lpav:PLANPX_5297"/>
<dbReference type="AlphaFoldDB" id="A0A5K7XH20"/>
<proteinExistence type="predicted"/>
<accession>A0A5K7XH20</accession>
<sequence>MLRRNVVVAGLVVVGLVAAVNRASAQNTQRRERLRKAAEAGVAVGAEVAEHAADGGGMAAFNGHSIIMPVVSPEGAAKSDPPAKEINVGGLLILQVDDTGSRPTKFKKVETEPEGVLQRLGRVQGIRTNEKGEDMMGGGYTWVLFKPKKAGEAKLTIKYTPNGGDGNEVTWTGKVNVVEPEK</sequence>
<keyword evidence="3" id="KW-1185">Reference proteome</keyword>
<evidence type="ECO:0008006" key="4">
    <source>
        <dbReference type="Google" id="ProtNLM"/>
    </source>
</evidence>
<keyword evidence="1" id="KW-0732">Signal</keyword>
<feature type="signal peptide" evidence="1">
    <location>
        <begin position="1"/>
        <end position="25"/>
    </location>
</feature>
<name>A0A5K7XH20_9BACT</name>
<dbReference type="Proteomes" id="UP000326837">
    <property type="component" value="Chromosome"/>
</dbReference>
<evidence type="ECO:0000313" key="2">
    <source>
        <dbReference type="EMBL" id="BBO35685.1"/>
    </source>
</evidence>
<evidence type="ECO:0000256" key="1">
    <source>
        <dbReference type="SAM" id="SignalP"/>
    </source>
</evidence>
<organism evidence="2 3">
    <name type="scientific">Lacipirellula parvula</name>
    <dbReference type="NCBI Taxonomy" id="2650471"/>
    <lineage>
        <taxon>Bacteria</taxon>
        <taxon>Pseudomonadati</taxon>
        <taxon>Planctomycetota</taxon>
        <taxon>Planctomycetia</taxon>
        <taxon>Pirellulales</taxon>
        <taxon>Lacipirellulaceae</taxon>
        <taxon>Lacipirellula</taxon>
    </lineage>
</organism>
<evidence type="ECO:0000313" key="3">
    <source>
        <dbReference type="Proteomes" id="UP000326837"/>
    </source>
</evidence>